<dbReference type="SUPFAM" id="SSF52402">
    <property type="entry name" value="Adenine nucleotide alpha hydrolases-like"/>
    <property type="match status" value="1"/>
</dbReference>
<dbReference type="Pfam" id="PF00733">
    <property type="entry name" value="Asn_synthase"/>
    <property type="match status" value="2"/>
</dbReference>
<dbReference type="GO" id="GO:0004066">
    <property type="term" value="F:asparagine synthase (glutamine-hydrolyzing) activity"/>
    <property type="evidence" value="ECO:0007669"/>
    <property type="project" value="InterPro"/>
</dbReference>
<protein>
    <submittedName>
        <fullName evidence="6">Asparagine synthetase domain-containing protein</fullName>
    </submittedName>
</protein>
<dbReference type="Proteomes" id="UP000887540">
    <property type="component" value="Unplaced"/>
</dbReference>
<dbReference type="GO" id="GO:0006529">
    <property type="term" value="P:asparagine biosynthetic process"/>
    <property type="evidence" value="ECO:0007669"/>
    <property type="project" value="UniProtKB-KW"/>
</dbReference>
<evidence type="ECO:0000256" key="1">
    <source>
        <dbReference type="ARBA" id="ARBA00022605"/>
    </source>
</evidence>
<reference evidence="6" key="1">
    <citation type="submission" date="2022-11" db="UniProtKB">
        <authorList>
            <consortium name="WormBaseParasite"/>
        </authorList>
    </citation>
    <scope>IDENTIFICATION</scope>
</reference>
<dbReference type="CDD" id="cd01991">
    <property type="entry name" value="Asn_synthase_B_C"/>
    <property type="match status" value="1"/>
</dbReference>
<evidence type="ECO:0000256" key="3">
    <source>
        <dbReference type="ARBA" id="ARBA00022962"/>
    </source>
</evidence>
<keyword evidence="2" id="KW-0061">Asparagine biosynthesis</keyword>
<name>A0A914E6P0_9BILA</name>
<keyword evidence="1" id="KW-0028">Amino-acid biosynthesis</keyword>
<proteinExistence type="predicted"/>
<dbReference type="PANTHER" id="PTHR45937:SF1">
    <property type="entry name" value="ASPARAGINE SYNTHETASE DOMAIN-CONTAINING PROTEIN 1"/>
    <property type="match status" value="1"/>
</dbReference>
<feature type="domain" description="Asparagine synthetase" evidence="4">
    <location>
        <begin position="231"/>
        <end position="392"/>
    </location>
</feature>
<evidence type="ECO:0000313" key="6">
    <source>
        <dbReference type="WBParaSite" id="ACRNAN_scaffold5701.g25995.t2"/>
    </source>
</evidence>
<dbReference type="WBParaSite" id="ACRNAN_scaffold5701.g25995.t2">
    <property type="protein sequence ID" value="ACRNAN_scaffold5701.g25995.t2"/>
    <property type="gene ID" value="ACRNAN_scaffold5701.g25995"/>
</dbReference>
<feature type="domain" description="Asparagine synthetase" evidence="4">
    <location>
        <begin position="428"/>
        <end position="489"/>
    </location>
</feature>
<organism evidence="5 6">
    <name type="scientific">Acrobeloides nanus</name>
    <dbReference type="NCBI Taxonomy" id="290746"/>
    <lineage>
        <taxon>Eukaryota</taxon>
        <taxon>Metazoa</taxon>
        <taxon>Ecdysozoa</taxon>
        <taxon>Nematoda</taxon>
        <taxon>Chromadorea</taxon>
        <taxon>Rhabditida</taxon>
        <taxon>Tylenchina</taxon>
        <taxon>Cephalobomorpha</taxon>
        <taxon>Cephaloboidea</taxon>
        <taxon>Cephalobidae</taxon>
        <taxon>Acrobeloides</taxon>
    </lineage>
</organism>
<evidence type="ECO:0000256" key="2">
    <source>
        <dbReference type="ARBA" id="ARBA00022888"/>
    </source>
</evidence>
<evidence type="ECO:0000313" key="5">
    <source>
        <dbReference type="Proteomes" id="UP000887540"/>
    </source>
</evidence>
<keyword evidence="3" id="KW-0315">Glutamine amidotransferase</keyword>
<dbReference type="InterPro" id="IPR001962">
    <property type="entry name" value="Asn_synthase"/>
</dbReference>
<dbReference type="InterPro" id="IPR051857">
    <property type="entry name" value="Asn_synthetase_domain"/>
</dbReference>
<accession>A0A914E6P0</accession>
<evidence type="ECO:0000259" key="4">
    <source>
        <dbReference type="Pfam" id="PF00733"/>
    </source>
</evidence>
<keyword evidence="5" id="KW-1185">Reference proteome</keyword>
<sequence>MSDLKKNQPLGEIFANGIDEKQLRLVADKIFENPTIENVSALKKFTGGWCFWYYRQDLGRVLYGQDIFGRKSLCWKVKDNKETRLLSFTISSFPGEQNEGWCEVRQGSVFLMDFGSSEFGIEVINQNPYIQDERIPLWDLRIFNIDPLQMMFHRYSYDEIYKSPDDEENCTFKFYVYNQSHVLDAGIMLKPSTERLNKEEVDLRLNPVAQEFILRLKEALYKYIPQNEPKTPIPILFSGGVDSLMLSILANEVAHPDTQIILISVAFGQTESDYAEAPDRPRCIEAFKFLKQRTAPRNDRYRLVHVNVTREELAQCRNAIISKAIAPLNSVLDDSIGCVVWFGSRAKGQEYNPAPDVKLLDYENSPFALVGSGADELLGGYSRHRARFIEKGFEGLYEEIVLELIRSGNRNWNRDYRVGISTGKNLLAPYLDDAFVEWLNSLPLELKMDFSLPRGQGEKRILRVALKHLGVPDMLAFAPKRAMQFGSRMAKLENRKEKGSDPCIRILSN</sequence>
<dbReference type="PANTHER" id="PTHR45937">
    <property type="entry name" value="ASPARAGINE SYNTHETASE DOMAIN-CONTAINING PROTEIN 1"/>
    <property type="match status" value="1"/>
</dbReference>
<dbReference type="Gene3D" id="3.40.50.620">
    <property type="entry name" value="HUPs"/>
    <property type="match status" value="1"/>
</dbReference>
<dbReference type="InterPro" id="IPR014729">
    <property type="entry name" value="Rossmann-like_a/b/a_fold"/>
</dbReference>
<dbReference type="AlphaFoldDB" id="A0A914E6P0"/>